<evidence type="ECO:0000259" key="3">
    <source>
        <dbReference type="SMART" id="SM01088"/>
    </source>
</evidence>
<gene>
    <name evidence="4" type="ORF">NBR_LOCUS9142</name>
</gene>
<feature type="compositionally biased region" description="Low complexity" evidence="2">
    <location>
        <begin position="191"/>
        <end position="210"/>
    </location>
</feature>
<feature type="region of interest" description="Disordered" evidence="2">
    <location>
        <begin position="177"/>
        <end position="293"/>
    </location>
</feature>
<sequence length="293" mass="29800">MGVQLATCGAIAASGATLLLSLAAIYTMQSEITSMWSELDAEIDKFKLLTNDSWKAMLSLGVGTPSNRIRRQYGGYAASGVNTQSSEEDLILGAPTQFAGRQFPPRILVAAASLCQCLTLNSCPPGPPGPPGPQGAPTQFAGPDGFDGMPGEDGYDGFDNVDALRYSELIGCVNCPTGPVGVGGNPGPPGMRGIRGPRGIPGVPGRDGTPGLPGPQGPPGPPGPDGKTGPPGRKGDDGEQPINRKGPRGPPGEPGVEGPRGYPGRTSHIGPVGAPGMDVLQVPEETRAGEYSD</sequence>
<dbReference type="AlphaFoldDB" id="A0A158QYX1"/>
<dbReference type="STRING" id="27835.A0A158QYX1"/>
<dbReference type="PANTHER" id="PTHR24637">
    <property type="entry name" value="COLLAGEN"/>
    <property type="match status" value="1"/>
</dbReference>
<dbReference type="PANTHER" id="PTHR24637:SF393">
    <property type="entry name" value="CUTICLE COLLAGEN ROL-6"/>
    <property type="match status" value="1"/>
</dbReference>
<dbReference type="GO" id="GO:0042329">
    <property type="term" value="F:structural constituent of collagen and cuticulin-based cuticle"/>
    <property type="evidence" value="ECO:0007669"/>
    <property type="project" value="TreeGrafter"/>
</dbReference>
<feature type="compositionally biased region" description="Pro residues" evidence="2">
    <location>
        <begin position="212"/>
        <end position="224"/>
    </location>
</feature>
<evidence type="ECO:0000256" key="2">
    <source>
        <dbReference type="SAM" id="MobiDB-lite"/>
    </source>
</evidence>
<organism evidence="6">
    <name type="scientific">Nippostrongylus brasiliensis</name>
    <name type="common">Rat hookworm</name>
    <dbReference type="NCBI Taxonomy" id="27835"/>
    <lineage>
        <taxon>Eukaryota</taxon>
        <taxon>Metazoa</taxon>
        <taxon>Ecdysozoa</taxon>
        <taxon>Nematoda</taxon>
        <taxon>Chromadorea</taxon>
        <taxon>Rhabditida</taxon>
        <taxon>Rhabditina</taxon>
        <taxon>Rhabditomorpha</taxon>
        <taxon>Strongyloidea</taxon>
        <taxon>Heligmosomidae</taxon>
        <taxon>Nippostrongylus</taxon>
    </lineage>
</organism>
<reference evidence="6" key="1">
    <citation type="submission" date="2016-04" db="UniProtKB">
        <authorList>
            <consortium name="WormBaseParasite"/>
        </authorList>
    </citation>
    <scope>IDENTIFICATION</scope>
</reference>
<dbReference type="Pfam" id="PF01391">
    <property type="entry name" value="Collagen"/>
    <property type="match status" value="1"/>
</dbReference>
<evidence type="ECO:0000256" key="1">
    <source>
        <dbReference type="ARBA" id="ARBA00022737"/>
    </source>
</evidence>
<feature type="domain" description="Nematode cuticle collagen N-terminal" evidence="3">
    <location>
        <begin position="5"/>
        <end position="57"/>
    </location>
</feature>
<proteinExistence type="predicted"/>
<feature type="compositionally biased region" description="Basic and acidic residues" evidence="2">
    <location>
        <begin position="284"/>
        <end position="293"/>
    </location>
</feature>
<dbReference type="WBParaSite" id="NBR_0000914101-mRNA-1">
    <property type="protein sequence ID" value="NBR_0000914101-mRNA-1"/>
    <property type="gene ID" value="NBR_0000914101"/>
</dbReference>
<dbReference type="Proteomes" id="UP000271162">
    <property type="component" value="Unassembled WGS sequence"/>
</dbReference>
<reference evidence="4 5" key="2">
    <citation type="submission" date="2018-11" db="EMBL/GenBank/DDBJ databases">
        <authorList>
            <consortium name="Pathogen Informatics"/>
        </authorList>
    </citation>
    <scope>NUCLEOTIDE SEQUENCE [LARGE SCALE GENOMIC DNA]</scope>
</reference>
<keyword evidence="1" id="KW-0677">Repeat</keyword>
<dbReference type="SMART" id="SM01088">
    <property type="entry name" value="Col_cuticle_N"/>
    <property type="match status" value="1"/>
</dbReference>
<dbReference type="Pfam" id="PF01484">
    <property type="entry name" value="Col_cuticle_N"/>
    <property type="match status" value="1"/>
</dbReference>
<feature type="compositionally biased region" description="Low complexity" evidence="2">
    <location>
        <begin position="254"/>
        <end position="265"/>
    </location>
</feature>
<feature type="region of interest" description="Disordered" evidence="2">
    <location>
        <begin position="126"/>
        <end position="156"/>
    </location>
</feature>
<evidence type="ECO:0000313" key="6">
    <source>
        <dbReference type="WBParaSite" id="NBR_0000914101-mRNA-1"/>
    </source>
</evidence>
<dbReference type="InterPro" id="IPR002486">
    <property type="entry name" value="Col_cuticle_N"/>
</dbReference>
<dbReference type="InterPro" id="IPR008160">
    <property type="entry name" value="Collagen"/>
</dbReference>
<dbReference type="EMBL" id="UYSL01020098">
    <property type="protein sequence ID" value="VDL72731.1"/>
    <property type="molecule type" value="Genomic_DNA"/>
</dbReference>
<accession>A0A158QYX1</accession>
<dbReference type="GO" id="GO:0060102">
    <property type="term" value="C:cuticular extracellular matrix"/>
    <property type="evidence" value="ECO:0007669"/>
    <property type="project" value="TreeGrafter"/>
</dbReference>
<dbReference type="OMA" id="ISSMWSE"/>
<evidence type="ECO:0000313" key="5">
    <source>
        <dbReference type="Proteomes" id="UP000271162"/>
    </source>
</evidence>
<evidence type="ECO:0000313" key="4">
    <source>
        <dbReference type="EMBL" id="VDL72731.1"/>
    </source>
</evidence>
<keyword evidence="5" id="KW-1185">Reference proteome</keyword>
<protein>
    <submittedName>
        <fullName evidence="6">Col_cuticle_N domain-containing protein</fullName>
    </submittedName>
</protein>
<name>A0A158QYX1_NIPBR</name>